<dbReference type="Proteomes" id="UP000250235">
    <property type="component" value="Unassembled WGS sequence"/>
</dbReference>
<dbReference type="PANTHER" id="PTHR21477">
    <property type="entry name" value="ZGC:172139"/>
    <property type="match status" value="1"/>
</dbReference>
<organism evidence="2 3">
    <name type="scientific">Dorcoceras hygrometricum</name>
    <dbReference type="NCBI Taxonomy" id="472368"/>
    <lineage>
        <taxon>Eukaryota</taxon>
        <taxon>Viridiplantae</taxon>
        <taxon>Streptophyta</taxon>
        <taxon>Embryophyta</taxon>
        <taxon>Tracheophyta</taxon>
        <taxon>Spermatophyta</taxon>
        <taxon>Magnoliopsida</taxon>
        <taxon>eudicotyledons</taxon>
        <taxon>Gunneridae</taxon>
        <taxon>Pentapetalae</taxon>
        <taxon>asterids</taxon>
        <taxon>lamiids</taxon>
        <taxon>Lamiales</taxon>
        <taxon>Gesneriaceae</taxon>
        <taxon>Didymocarpoideae</taxon>
        <taxon>Trichosporeae</taxon>
        <taxon>Loxocarpinae</taxon>
        <taxon>Dorcoceras</taxon>
    </lineage>
</organism>
<name>A0A2Z7B7H6_9LAMI</name>
<feature type="transmembrane region" description="Helical" evidence="1">
    <location>
        <begin position="20"/>
        <end position="43"/>
    </location>
</feature>
<evidence type="ECO:0000256" key="1">
    <source>
        <dbReference type="SAM" id="Phobius"/>
    </source>
</evidence>
<evidence type="ECO:0000313" key="2">
    <source>
        <dbReference type="EMBL" id="KZV29898.1"/>
    </source>
</evidence>
<keyword evidence="1" id="KW-0812">Transmembrane</keyword>
<dbReference type="OrthoDB" id="1641131at2759"/>
<accession>A0A2Z7B7H6</accession>
<evidence type="ECO:0008006" key="4">
    <source>
        <dbReference type="Google" id="ProtNLM"/>
    </source>
</evidence>
<keyword evidence="3" id="KW-1185">Reference proteome</keyword>
<gene>
    <name evidence="2" type="ORF">F511_17322</name>
</gene>
<dbReference type="AlphaFoldDB" id="A0A2Z7B7H6"/>
<evidence type="ECO:0000313" key="3">
    <source>
        <dbReference type="Proteomes" id="UP000250235"/>
    </source>
</evidence>
<dbReference type="InterPro" id="IPR019141">
    <property type="entry name" value="DUF2045"/>
</dbReference>
<reference evidence="2 3" key="1">
    <citation type="journal article" date="2015" name="Proc. Natl. Acad. Sci. U.S.A.">
        <title>The resurrection genome of Boea hygrometrica: A blueprint for survival of dehydration.</title>
        <authorList>
            <person name="Xiao L."/>
            <person name="Yang G."/>
            <person name="Zhang L."/>
            <person name="Yang X."/>
            <person name="Zhao S."/>
            <person name="Ji Z."/>
            <person name="Zhou Q."/>
            <person name="Hu M."/>
            <person name="Wang Y."/>
            <person name="Chen M."/>
            <person name="Xu Y."/>
            <person name="Jin H."/>
            <person name="Xiao X."/>
            <person name="Hu G."/>
            <person name="Bao F."/>
            <person name="Hu Y."/>
            <person name="Wan P."/>
            <person name="Li L."/>
            <person name="Deng X."/>
            <person name="Kuang T."/>
            <person name="Xiang C."/>
            <person name="Zhu J.K."/>
            <person name="Oliver M.J."/>
            <person name="He Y."/>
        </authorList>
    </citation>
    <scope>NUCLEOTIDE SEQUENCE [LARGE SCALE GENOMIC DNA]</scope>
    <source>
        <strain evidence="3">cv. XS01</strain>
    </source>
</reference>
<proteinExistence type="predicted"/>
<keyword evidence="1" id="KW-1133">Transmembrane helix</keyword>
<sequence>MGGELVKKCVLYTRNRKKWLLVLCALGFTGYGAYEIFNLPAVVKKRERLSKMMGTLVSVTEMVSDSAEAFGILSKDLKHFIQSDSNEIPQSLKQICKITASNEFHGSLARITRTLSAGILQGYRNEMTKNCNSLGGASDLSDRIMDRVFSSAGSGFASVVVGSFAKNLVTGFCSDFLKPDHSSLITNENLQTWVEFICDQYKFRELIGYCTQVFVSTAVAVYLDKTSNANKFDELFCGLTNPKHESQVKDMMVSVCNNAVETFIHTAHQVLNTDPVAIPKPDVDHSSKIDLNGGFLEVEKAIVGRKQSSNHINSRKFKSHDHGLVGKMSSTLAVPRNQKLVLDMTGMVVFETVRSFLEFSFEKLSDSVKRSVDFAHEEVIDRGSETLRIVSDKSSAVTTVCIALCLSILNSPWILAPR</sequence>
<dbReference type="PANTHER" id="PTHR21477:SF12">
    <property type="entry name" value="PROTEIN PHLOEM PROTEIN 2-LIKE A10"/>
    <property type="match status" value="1"/>
</dbReference>
<keyword evidence="1" id="KW-0472">Membrane</keyword>
<dbReference type="EMBL" id="KV008815">
    <property type="protein sequence ID" value="KZV29898.1"/>
    <property type="molecule type" value="Genomic_DNA"/>
</dbReference>
<protein>
    <recommendedName>
        <fullName evidence="4">Protein PHLOEM PROTEIN 2-LIKE A10-like</fullName>
    </recommendedName>
</protein>